<proteinExistence type="predicted"/>
<organism evidence="1">
    <name type="scientific">Arundo donax</name>
    <name type="common">Giant reed</name>
    <name type="synonym">Donax arundinaceus</name>
    <dbReference type="NCBI Taxonomy" id="35708"/>
    <lineage>
        <taxon>Eukaryota</taxon>
        <taxon>Viridiplantae</taxon>
        <taxon>Streptophyta</taxon>
        <taxon>Embryophyta</taxon>
        <taxon>Tracheophyta</taxon>
        <taxon>Spermatophyta</taxon>
        <taxon>Magnoliopsida</taxon>
        <taxon>Liliopsida</taxon>
        <taxon>Poales</taxon>
        <taxon>Poaceae</taxon>
        <taxon>PACMAD clade</taxon>
        <taxon>Arundinoideae</taxon>
        <taxon>Arundineae</taxon>
        <taxon>Arundo</taxon>
    </lineage>
</organism>
<name>A0A0A8Y796_ARUDO</name>
<evidence type="ECO:0000313" key="1">
    <source>
        <dbReference type="EMBL" id="JAD22006.1"/>
    </source>
</evidence>
<protein>
    <submittedName>
        <fullName evidence="1">Uncharacterized protein</fullName>
    </submittedName>
</protein>
<reference evidence="1" key="1">
    <citation type="submission" date="2014-09" db="EMBL/GenBank/DDBJ databases">
        <authorList>
            <person name="Magalhaes I.L.F."/>
            <person name="Oliveira U."/>
            <person name="Santos F.R."/>
            <person name="Vidigal T.H.D.A."/>
            <person name="Brescovit A.D."/>
            <person name="Santos A.J."/>
        </authorList>
    </citation>
    <scope>NUCLEOTIDE SEQUENCE</scope>
    <source>
        <tissue evidence="1">Shoot tissue taken approximately 20 cm above the soil surface</tissue>
    </source>
</reference>
<dbReference type="AlphaFoldDB" id="A0A0A8Y796"/>
<accession>A0A0A8Y796</accession>
<sequence>MRPCPALCNKICYRLICP</sequence>
<reference evidence="1" key="2">
    <citation type="journal article" date="2015" name="Data Brief">
        <title>Shoot transcriptome of the giant reed, Arundo donax.</title>
        <authorList>
            <person name="Barrero R.A."/>
            <person name="Guerrero F.D."/>
            <person name="Moolhuijzen P."/>
            <person name="Goolsby J.A."/>
            <person name="Tidwell J."/>
            <person name="Bellgard S.E."/>
            <person name="Bellgard M.I."/>
        </authorList>
    </citation>
    <scope>NUCLEOTIDE SEQUENCE</scope>
    <source>
        <tissue evidence="1">Shoot tissue taken approximately 20 cm above the soil surface</tissue>
    </source>
</reference>
<dbReference type="EMBL" id="GBRH01275889">
    <property type="protein sequence ID" value="JAD22006.1"/>
    <property type="molecule type" value="Transcribed_RNA"/>
</dbReference>